<dbReference type="SMR" id="A0A9Q9WFW0"/>
<keyword evidence="6" id="KW-0206">Cytoskeleton</keyword>
<feature type="compositionally biased region" description="Polar residues" evidence="8">
    <location>
        <begin position="196"/>
        <end position="213"/>
    </location>
</feature>
<feature type="domain" description="PH" evidence="9">
    <location>
        <begin position="422"/>
        <end position="518"/>
    </location>
</feature>
<keyword evidence="4 7" id="KW-0175">Coiled coil</keyword>
<gene>
    <name evidence="10" type="primary">LOC109048137</name>
</gene>
<dbReference type="SMART" id="SM00233">
    <property type="entry name" value="PH"/>
    <property type="match status" value="2"/>
</dbReference>
<keyword evidence="2" id="KW-0963">Cytoplasm</keyword>
<accession>A0A9Q9WFW0</accession>
<feature type="coiled-coil region" evidence="7">
    <location>
        <begin position="1337"/>
        <end position="1428"/>
    </location>
</feature>
<dbReference type="Pfam" id="PF00169">
    <property type="entry name" value="PH"/>
    <property type="match status" value="2"/>
</dbReference>
<feature type="region of interest" description="Disordered" evidence="8">
    <location>
        <begin position="154"/>
        <end position="391"/>
    </location>
</feature>
<dbReference type="GeneID" id="109048137"/>
<dbReference type="PANTHER" id="PTHR17271">
    <property type="entry name" value="PLECKSTRIN HOMOLOGY PH DOMAIN-CONTAINING PROTEIN"/>
    <property type="match status" value="1"/>
</dbReference>
<feature type="coiled-coil region" evidence="7">
    <location>
        <begin position="1514"/>
        <end position="1604"/>
    </location>
</feature>
<dbReference type="FunFam" id="2.30.29.30:FF:000133">
    <property type="entry name" value="myosin phosphatase Rho-interacting protein isoform X1"/>
    <property type="match status" value="1"/>
</dbReference>
<dbReference type="GO" id="GO:0051015">
    <property type="term" value="F:actin filament binding"/>
    <property type="evidence" value="ECO:0007669"/>
    <property type="project" value="TreeGrafter"/>
</dbReference>
<proteinExistence type="predicted"/>
<evidence type="ECO:0000256" key="3">
    <source>
        <dbReference type="ARBA" id="ARBA00022553"/>
    </source>
</evidence>
<feature type="coiled-coil region" evidence="7">
    <location>
        <begin position="1456"/>
        <end position="1483"/>
    </location>
</feature>
<feature type="compositionally biased region" description="Low complexity" evidence="8">
    <location>
        <begin position="252"/>
        <end position="264"/>
    </location>
</feature>
<dbReference type="Proteomes" id="UP001155660">
    <property type="component" value="Chromosome A3"/>
</dbReference>
<feature type="compositionally biased region" description="Low complexity" evidence="8">
    <location>
        <begin position="222"/>
        <end position="233"/>
    </location>
</feature>
<feature type="compositionally biased region" description="Polar residues" evidence="8">
    <location>
        <begin position="317"/>
        <end position="329"/>
    </location>
</feature>
<keyword evidence="3" id="KW-0597">Phosphoprotein</keyword>
<feature type="compositionally biased region" description="Low complexity" evidence="8">
    <location>
        <begin position="170"/>
        <end position="195"/>
    </location>
</feature>
<feature type="region of interest" description="Disordered" evidence="8">
    <location>
        <begin position="831"/>
        <end position="853"/>
    </location>
</feature>
<dbReference type="GO" id="GO:0015629">
    <property type="term" value="C:actin cytoskeleton"/>
    <property type="evidence" value="ECO:0007669"/>
    <property type="project" value="TreeGrafter"/>
</dbReference>
<sequence>MFSARENRCHRFQANIFNKSKCQNCFKTVDSHKLGEADLFQTKPVQVGWLLLAPEDPDFSSPGHRKRKWQRRYFVLYENGLLRYSLDEMAGTLPHGSVNMTKCCEVVDVSSQTGFQNCLRLCFTDRDYYIRTESADSFSISRWQENLIVYPKAAKSNQKKKGKDPAHPPQQTTENQASSSSSGSAAKKSSTSGNSFTSNVKRQASISSSNNSGGKVYISDNAGTSTSSATKGSCRSGSSSTKGATKNDRRGSVVSTLEEVSVLSSEKELEEESRSGGVGVPSSSGNASSLNTMLGSSLSSSLSQSSGCSDTDGTKNRLGTESGYSSLEKTSPRVVDAQAHTDSRRSQKADQQEGSFLNAEFPPSTVTSSSTKQNDHKTTVSTSQDSFPKDIPDHLQHFTSCSLRSKSLERRPLDPTPTPDLLNFKKGWMSRLGEDGKWQKHWFVLTDQTLRFYRDSAAEEAADVDGEINLSTCYDVTDYPAQRNYGFQIHTKDGVFTLCAMTYGIRRNWVQAVMKNIRPTVAPDVTWKSPAIKSRFECVFMTMSVCSIPQKVPMTCAHARTSCTVPQEAEQRSRIREGRYKTFDWAELSCKQHKEELSNDLSGRQWNLNNECSVPPASSPEEQIIRSASEASKNEYLQKNRLSQGQSLNIMSTVMKSHLSHMAVSSNISPESVSPGSLEVDAGTVRVHFDSPGELLEAKPKTENQVDRSTSPLPVAFSSSSAQTEWQWDVELQSLRRELKAEHERNQTQERELRLSEARLQAELNDSQECLQRAELKIQEAEALLKEREEVLENLRGQLEEVTGRLKDTEEAQALKEVRLQRHLHLLQESQERERRSFSDSLDQSEQRSKELEERLMQKEAELQKRPTGDITDELLRRCQELQNQLEESDSEVCRLQTRLQTVETLYYDMEHDYERACEEIQSLQGALLDCERVGEERFQTQLVQQQRELDWKERELQEVLLKMAILGSSLEETEQRLKEAQTHPSEGNVLCETLMEPQQCRQKGQSDFEMQPTTQGDESHRVISVIQALERKLCDTEERLRELTMHLQQQPNTGLHARLSVDSRPSFTGALHSLEGTALDRTSDKTKVSIYDDGKTGSWRLVGESSGRNQALEMVSRVLSLEALIIQKIASALEHPSSKLLNRLSEVNVHVLRMAQGGSHDGAVEPRYSQIFLDPLEQDLVDNMLSESAIHRLCVRAEMTYLIHTLSTYPSQEPKGSELFYDLPWPESSSSRTKMENCSKQGSRLADISPPELAPYSEQTEDELVTDLLIEGSEVQLACRKSLVVELRAQAQSLQNLSTQIQFNVREVDFPGDLPSAIVRAAACQATLAYMACRLRSALQQEMSALRKQREQAKCECRAVCRSMEAMFQEQTEHYEEKLREERLVVKKAEQERVSAETNAQLGREEAEKLQLEFEEKLQELQRIHEEEMSRLHEYYIQNLSKPKAATPSEREGSEETEQVSVTALQDRIRELETEMSRLRDLSNQDVKAFQLDLETIKATYEHGFSIMEDSHQRVIEEMQRQHQREVERLTEERERVLQEETNATIAAIEAMRKAHKAEMDKTQKALQNGAGVDIRQLQAQYNEELETVHRELEVLSEQYSQKCLENTNLTRSIETEREALSTTHRENQELRIHNQELNEFLAAELSLMHSHMNGEVKHSQSSQEKDMYQLEVNLRVKESENKCLKQKINSLKLELQAGNTYFKELDSELGASEIKTKSDFAKLRMVPAGQQGLKYDLTKSRSNPDFLKDHATLPQPDRSKSLKDGLTVLERMKLFELSSTQKI</sequence>
<dbReference type="OrthoDB" id="9942268at2759"/>
<dbReference type="PANTHER" id="PTHR17271:SF9">
    <property type="entry name" value="MYOSIN PHOSPHATASE RHO-INTERACTING PROTEIN"/>
    <property type="match status" value="1"/>
</dbReference>
<feature type="coiled-coil region" evidence="7">
    <location>
        <begin position="943"/>
        <end position="984"/>
    </location>
</feature>
<protein>
    <submittedName>
        <fullName evidence="10">Myosin phosphatase Rho-interacting protein-like isoform X1</fullName>
    </submittedName>
</protein>
<evidence type="ECO:0000256" key="4">
    <source>
        <dbReference type="ARBA" id="ARBA00023054"/>
    </source>
</evidence>
<comment type="subcellular location">
    <subcellularLocation>
        <location evidence="1">Cytoplasm</location>
        <location evidence="1">Cytoskeleton</location>
    </subcellularLocation>
</comment>
<evidence type="ECO:0000256" key="1">
    <source>
        <dbReference type="ARBA" id="ARBA00004245"/>
    </source>
</evidence>
<evidence type="ECO:0000313" key="10">
    <source>
        <dbReference type="RefSeq" id="XP_042582647.1"/>
    </source>
</evidence>
<feature type="compositionally biased region" description="Basic and acidic residues" evidence="8">
    <location>
        <begin position="339"/>
        <end position="351"/>
    </location>
</feature>
<feature type="domain" description="PH" evidence="9">
    <location>
        <begin position="43"/>
        <end position="152"/>
    </location>
</feature>
<keyword evidence="5" id="KW-0009">Actin-binding</keyword>
<feature type="compositionally biased region" description="Low complexity" evidence="8">
    <location>
        <begin position="280"/>
        <end position="309"/>
    </location>
</feature>
<dbReference type="InterPro" id="IPR052223">
    <property type="entry name" value="Actin_Cytoskeleton_Reg"/>
</dbReference>
<evidence type="ECO:0000256" key="2">
    <source>
        <dbReference type="ARBA" id="ARBA00022490"/>
    </source>
</evidence>
<evidence type="ECO:0000256" key="6">
    <source>
        <dbReference type="ARBA" id="ARBA00023212"/>
    </source>
</evidence>
<evidence type="ECO:0000256" key="8">
    <source>
        <dbReference type="SAM" id="MobiDB-lite"/>
    </source>
</evidence>
<dbReference type="RefSeq" id="XP_042582647.1">
    <property type="nucleotide sequence ID" value="XM_042726713.1"/>
</dbReference>
<evidence type="ECO:0000256" key="7">
    <source>
        <dbReference type="SAM" id="Coils"/>
    </source>
</evidence>
<reference evidence="10" key="1">
    <citation type="submission" date="2025-08" db="UniProtKB">
        <authorList>
            <consortium name="RefSeq"/>
        </authorList>
    </citation>
    <scope>IDENTIFICATION</scope>
    <source>
        <tissue evidence="10">Muscle</tissue>
    </source>
</reference>
<evidence type="ECO:0000259" key="9">
    <source>
        <dbReference type="PROSITE" id="PS50003"/>
    </source>
</evidence>
<evidence type="ECO:0000256" key="5">
    <source>
        <dbReference type="ARBA" id="ARBA00023203"/>
    </source>
</evidence>
<feature type="compositionally biased region" description="Polar residues" evidence="8">
    <location>
        <begin position="235"/>
        <end position="244"/>
    </location>
</feature>
<dbReference type="InterPro" id="IPR001849">
    <property type="entry name" value="PH_domain"/>
</dbReference>
<organism evidence="10">
    <name type="scientific">Cyprinus carpio</name>
    <name type="common">Common carp</name>
    <dbReference type="NCBI Taxonomy" id="7962"/>
    <lineage>
        <taxon>Eukaryota</taxon>
        <taxon>Metazoa</taxon>
        <taxon>Chordata</taxon>
        <taxon>Craniata</taxon>
        <taxon>Vertebrata</taxon>
        <taxon>Euteleostomi</taxon>
        <taxon>Actinopterygii</taxon>
        <taxon>Neopterygii</taxon>
        <taxon>Teleostei</taxon>
        <taxon>Ostariophysi</taxon>
        <taxon>Cypriniformes</taxon>
        <taxon>Cyprinidae</taxon>
        <taxon>Cyprininae</taxon>
        <taxon>Cyprinus</taxon>
    </lineage>
</organism>
<dbReference type="PROSITE" id="PS50003">
    <property type="entry name" value="PH_DOMAIN"/>
    <property type="match status" value="2"/>
</dbReference>
<name>A0A9Q9WFW0_CYPCA</name>